<organism evidence="2 4">
    <name type="scientific">Phytophthora infestans</name>
    <name type="common">Potato late blight agent</name>
    <name type="synonym">Botrytis infestans</name>
    <dbReference type="NCBI Taxonomy" id="4787"/>
    <lineage>
        <taxon>Eukaryota</taxon>
        <taxon>Sar</taxon>
        <taxon>Stramenopiles</taxon>
        <taxon>Oomycota</taxon>
        <taxon>Peronosporomycetes</taxon>
        <taxon>Peronosporales</taxon>
        <taxon>Peronosporaceae</taxon>
        <taxon>Phytophthora</taxon>
    </lineage>
</organism>
<keyword evidence="4" id="KW-1185">Reference proteome</keyword>
<dbReference type="Proteomes" id="UP000704712">
    <property type="component" value="Unassembled WGS sequence"/>
</dbReference>
<sequence>MALFAAKLRDVEHQLLQATQIVQLHVTLTESSFKHHHDDALANSEISSLVDSVERALHNLQTTTRQFVNIFHEHLESRSVDTDDETETEDEAEDVDNEFIGDGGSKPAVEAAGIALKTTICDLSQDTNVLLIEQAQSSEEKDDVEKVDILDTHEDAAAHAGTSAYSEPQCSQISRNNKGSLTVYLEAGKALKTVIDRIPDSESGGNTFERLDAPTIRTWAHAVQINFKMANSRFLKRLISGSIHRNVARSFMEASKLAVALFTSGMRVKFNRCSIVDAIVAYDSIYTTAAGSVVAQELQPILDCRNTLVAYTDDRFSTFLEATAVSTTKMASKAMKARQLKKKLVVTAEKLVSAYRYIMIRREVDHIDPWGEEQWTSLDILGQNLAKMTSHLKTQKLPGWVKDLSTVLDAFEKVYPTRTPKALAELCKGTNTNRKLVENEDQSQILTPSSQDDNELLSPEVGSISGETRGLKRARTDEPDESLSSKRPANVTTQCGRSVDIDASMWTEVKSCFDEIQQLSASLEPGKKVHPSSKAAKDIRGMLHKVIELSKNFSNCITQDDDCVAAYTEAVEILVELIWRCPCGYLSRITLKSLLNQLSGVVESDSGFRSSYERLQTYWDDYYADPFRTMRFHVQTTEKENPTLDSKQLETPLLLLLGQFHETCALCLPELKLDTPSYRIQEMRSSILEIAGMLNIWLNQILESGHQMPKIQNLQNVLAMLARIESRIPESIPPALMKNVKKMMQ</sequence>
<dbReference type="Proteomes" id="UP000602510">
    <property type="component" value="Unassembled WGS sequence"/>
</dbReference>
<evidence type="ECO:0000313" key="4">
    <source>
        <dbReference type="Proteomes" id="UP000602510"/>
    </source>
</evidence>
<reference evidence="2" key="1">
    <citation type="submission" date="2020-04" db="EMBL/GenBank/DDBJ databases">
        <title>Hybrid Assembly of Korean Phytophthora infestans isolates.</title>
        <authorList>
            <person name="Prokchorchik M."/>
            <person name="Lee Y."/>
            <person name="Seo J."/>
            <person name="Cho J.-H."/>
            <person name="Park Y.-E."/>
            <person name="Jang D.-C."/>
            <person name="Im J.-S."/>
            <person name="Choi J.-G."/>
            <person name="Park H.-J."/>
            <person name="Lee G.-B."/>
            <person name="Lee Y.-G."/>
            <person name="Hong S.-Y."/>
            <person name="Cho K."/>
            <person name="Sohn K.H."/>
        </authorList>
    </citation>
    <scope>NUCLEOTIDE SEQUENCE</scope>
    <source>
        <strain evidence="2">KR_1_A1</strain>
        <strain evidence="3">KR_2_A2</strain>
    </source>
</reference>
<feature type="region of interest" description="Disordered" evidence="1">
    <location>
        <begin position="78"/>
        <end position="104"/>
    </location>
</feature>
<feature type="compositionally biased region" description="Polar residues" evidence="1">
    <location>
        <begin position="442"/>
        <end position="451"/>
    </location>
</feature>
<evidence type="ECO:0000313" key="3">
    <source>
        <dbReference type="EMBL" id="KAF4127546.1"/>
    </source>
</evidence>
<feature type="compositionally biased region" description="Acidic residues" evidence="1">
    <location>
        <begin position="82"/>
        <end position="99"/>
    </location>
</feature>
<dbReference type="EMBL" id="JAACNO010003255">
    <property type="protein sequence ID" value="KAF4127546.1"/>
    <property type="molecule type" value="Genomic_DNA"/>
</dbReference>
<proteinExistence type="predicted"/>
<feature type="region of interest" description="Disordered" evidence="1">
    <location>
        <begin position="440"/>
        <end position="489"/>
    </location>
</feature>
<dbReference type="EMBL" id="WSZM01000010">
    <property type="protein sequence ID" value="KAF4046932.1"/>
    <property type="molecule type" value="Genomic_DNA"/>
</dbReference>
<gene>
    <name evidence="2" type="ORF">GN244_ATG00659</name>
    <name evidence="3" type="ORF">GN958_ATG23275</name>
</gene>
<protein>
    <submittedName>
        <fullName evidence="2">Uncharacterized protein</fullName>
    </submittedName>
</protein>
<name>A0A833SE53_PHYIN</name>
<evidence type="ECO:0000313" key="2">
    <source>
        <dbReference type="EMBL" id="KAF4046932.1"/>
    </source>
</evidence>
<comment type="caution">
    <text evidence="2">The sequence shown here is derived from an EMBL/GenBank/DDBJ whole genome shotgun (WGS) entry which is preliminary data.</text>
</comment>
<evidence type="ECO:0000256" key="1">
    <source>
        <dbReference type="SAM" id="MobiDB-lite"/>
    </source>
</evidence>
<accession>A0A833SE53</accession>
<dbReference type="AlphaFoldDB" id="A0A833SE53"/>